<evidence type="ECO:0000313" key="2">
    <source>
        <dbReference type="WBParaSite" id="nRc.2.0.1.t21561-RA"/>
    </source>
</evidence>
<dbReference type="AlphaFoldDB" id="A0A915J552"/>
<dbReference type="Proteomes" id="UP000887565">
    <property type="component" value="Unplaced"/>
</dbReference>
<organism evidence="1 2">
    <name type="scientific">Romanomermis culicivorax</name>
    <name type="common">Nematode worm</name>
    <dbReference type="NCBI Taxonomy" id="13658"/>
    <lineage>
        <taxon>Eukaryota</taxon>
        <taxon>Metazoa</taxon>
        <taxon>Ecdysozoa</taxon>
        <taxon>Nematoda</taxon>
        <taxon>Enoplea</taxon>
        <taxon>Dorylaimia</taxon>
        <taxon>Mermithida</taxon>
        <taxon>Mermithoidea</taxon>
        <taxon>Mermithidae</taxon>
        <taxon>Romanomermis</taxon>
    </lineage>
</organism>
<name>A0A915J552_ROMCU</name>
<keyword evidence="1" id="KW-1185">Reference proteome</keyword>
<evidence type="ECO:0000313" key="1">
    <source>
        <dbReference type="Proteomes" id="UP000887565"/>
    </source>
</evidence>
<protein>
    <submittedName>
        <fullName evidence="2">Uncharacterized protein</fullName>
    </submittedName>
</protein>
<sequence>MSGQCRIKGATLNVPQQHHLMRLDIYNRKWPSSQPILGDLWLSHWPHLREIRCCQRCHPRKSKTLAIAHRGHIYRCAPIMDVASTMTPVAGPNTPTAPALPMLPPPVLAVAIFCRMRVHPTDRCDRPCPHCHQIRMHRARACPHQTPMMPDSTMILFRRFSPTLSQGFALG</sequence>
<dbReference type="WBParaSite" id="nRc.2.0.1.t21561-RA">
    <property type="protein sequence ID" value="nRc.2.0.1.t21561-RA"/>
    <property type="gene ID" value="nRc.2.0.1.g21561"/>
</dbReference>
<reference evidence="2" key="1">
    <citation type="submission" date="2022-11" db="UniProtKB">
        <authorList>
            <consortium name="WormBaseParasite"/>
        </authorList>
    </citation>
    <scope>IDENTIFICATION</scope>
</reference>
<accession>A0A915J552</accession>
<proteinExistence type="predicted"/>